<dbReference type="InterPro" id="IPR009003">
    <property type="entry name" value="Peptidase_S1_PA"/>
</dbReference>
<dbReference type="PROSITE" id="PS50005">
    <property type="entry name" value="TPR"/>
    <property type="match status" value="5"/>
</dbReference>
<name>A0A928VUR4_9CYAN</name>
<feature type="repeat" description="TPR" evidence="3">
    <location>
        <begin position="409"/>
        <end position="442"/>
    </location>
</feature>
<keyword evidence="5" id="KW-0378">Hydrolase</keyword>
<reference evidence="5" key="1">
    <citation type="submission" date="2020-10" db="EMBL/GenBank/DDBJ databases">
        <authorList>
            <person name="Castelo-Branco R."/>
            <person name="Eusebio N."/>
            <person name="Adriana R."/>
            <person name="Vieira A."/>
            <person name="Brugerolle De Fraissinette N."/>
            <person name="Rezende De Castro R."/>
            <person name="Schneider M.P."/>
            <person name="Vasconcelos V."/>
            <person name="Leao P.N."/>
        </authorList>
    </citation>
    <scope>NUCLEOTIDE SEQUENCE</scope>
    <source>
        <strain evidence="5">LEGE 11467</strain>
    </source>
</reference>
<dbReference type="SUPFAM" id="SSF48439">
    <property type="entry name" value="Protein prenylyltransferase"/>
    <property type="match status" value="1"/>
</dbReference>
<keyword evidence="2 3" id="KW-0802">TPR repeat</keyword>
<feature type="signal peptide" evidence="4">
    <location>
        <begin position="1"/>
        <end position="20"/>
    </location>
</feature>
<comment type="caution">
    <text evidence="5">The sequence shown here is derived from an EMBL/GenBank/DDBJ whole genome shotgun (WGS) entry which is preliminary data.</text>
</comment>
<keyword evidence="4" id="KW-0732">Signal</keyword>
<dbReference type="InterPro" id="IPR043504">
    <property type="entry name" value="Peptidase_S1_PA_chymotrypsin"/>
</dbReference>
<dbReference type="GO" id="GO:0008233">
    <property type="term" value="F:peptidase activity"/>
    <property type="evidence" value="ECO:0007669"/>
    <property type="project" value="UniProtKB-KW"/>
</dbReference>
<dbReference type="Gene3D" id="1.25.40.10">
    <property type="entry name" value="Tetratricopeptide repeat domain"/>
    <property type="match status" value="1"/>
</dbReference>
<keyword evidence="1" id="KW-0677">Repeat</keyword>
<evidence type="ECO:0000313" key="5">
    <source>
        <dbReference type="EMBL" id="MBE9039839.1"/>
    </source>
</evidence>
<organism evidence="5 6">
    <name type="scientific">Zarconia navalis LEGE 11467</name>
    <dbReference type="NCBI Taxonomy" id="1828826"/>
    <lineage>
        <taxon>Bacteria</taxon>
        <taxon>Bacillati</taxon>
        <taxon>Cyanobacteriota</taxon>
        <taxon>Cyanophyceae</taxon>
        <taxon>Oscillatoriophycideae</taxon>
        <taxon>Oscillatoriales</taxon>
        <taxon>Oscillatoriales incertae sedis</taxon>
        <taxon>Zarconia</taxon>
        <taxon>Zarconia navalis</taxon>
    </lineage>
</organism>
<feature type="repeat" description="TPR" evidence="3">
    <location>
        <begin position="340"/>
        <end position="373"/>
    </location>
</feature>
<proteinExistence type="predicted"/>
<dbReference type="PANTHER" id="PTHR44858">
    <property type="entry name" value="TETRATRICOPEPTIDE REPEAT PROTEIN 6"/>
    <property type="match status" value="1"/>
</dbReference>
<keyword evidence="6" id="KW-1185">Reference proteome</keyword>
<dbReference type="PANTHER" id="PTHR44858:SF1">
    <property type="entry name" value="UDP-N-ACETYLGLUCOSAMINE--PEPTIDE N-ACETYLGLUCOSAMINYLTRANSFERASE SPINDLY-RELATED"/>
    <property type="match status" value="1"/>
</dbReference>
<dbReference type="InterPro" id="IPR011990">
    <property type="entry name" value="TPR-like_helical_dom_sf"/>
</dbReference>
<dbReference type="Gene3D" id="2.40.10.10">
    <property type="entry name" value="Trypsin-like serine proteases"/>
    <property type="match status" value="2"/>
</dbReference>
<dbReference type="InterPro" id="IPR050498">
    <property type="entry name" value="Ycf3"/>
</dbReference>
<dbReference type="Pfam" id="PF13365">
    <property type="entry name" value="Trypsin_2"/>
    <property type="match status" value="1"/>
</dbReference>
<feature type="repeat" description="TPR" evidence="3">
    <location>
        <begin position="306"/>
        <end position="339"/>
    </location>
</feature>
<evidence type="ECO:0000256" key="2">
    <source>
        <dbReference type="ARBA" id="ARBA00022803"/>
    </source>
</evidence>
<evidence type="ECO:0000256" key="1">
    <source>
        <dbReference type="ARBA" id="ARBA00022737"/>
    </source>
</evidence>
<feature type="repeat" description="TPR" evidence="3">
    <location>
        <begin position="272"/>
        <end position="305"/>
    </location>
</feature>
<dbReference type="RefSeq" id="WP_264320099.1">
    <property type="nucleotide sequence ID" value="NZ_JADEXN010000036.1"/>
</dbReference>
<gene>
    <name evidence="5" type="ORF">IQ235_03405</name>
</gene>
<evidence type="ECO:0000313" key="6">
    <source>
        <dbReference type="Proteomes" id="UP000621799"/>
    </source>
</evidence>
<dbReference type="InterPro" id="IPR019734">
    <property type="entry name" value="TPR_rpt"/>
</dbReference>
<dbReference type="AlphaFoldDB" id="A0A928VUR4"/>
<feature type="chain" id="PRO_5036988725" evidence="4">
    <location>
        <begin position="21"/>
        <end position="490"/>
    </location>
</feature>
<dbReference type="SUPFAM" id="SSF50494">
    <property type="entry name" value="Trypsin-like serine proteases"/>
    <property type="match status" value="1"/>
</dbReference>
<dbReference type="GO" id="GO:0006508">
    <property type="term" value="P:proteolysis"/>
    <property type="evidence" value="ECO:0007669"/>
    <property type="project" value="UniProtKB-KW"/>
</dbReference>
<keyword evidence="5" id="KW-0645">Protease</keyword>
<evidence type="ECO:0000256" key="4">
    <source>
        <dbReference type="SAM" id="SignalP"/>
    </source>
</evidence>
<sequence length="490" mass="54842">MSAFSKFPVLLLGLPAIVMQAEVANAYSAEEIHQIAREISVTIDGQNPGSGFIVAREGNTYWVLTAKHVVATEDEYYIIAPDGDEHLLDYRTVEKLPGVDLALLPFTSDRSYQVATLANYAADELDRPVFTYGWVTRDRETLFTAGQIISRDFALGVTRNPVDRGYKLFYTNVTEKGMSGGPVLDLEGRVVGVHGQADGQELYDEDLGGLVRVKLGFSAGIPTTKMLQVATQSGIDLNWQVTATTPRPIGFEEQLSLEPFLAVAPPPDSRNAVDWSNWGNHLYRTRQFPTALEAFDRAIGLQQNFYPAWYQRGNVLYALNDPWAAIGAFDRTLQIEPDFYWAWRDRGALLSTLGDISGALVSFDRALEIQPDDHVIWYMRGNLLTQELRRYDDALRSYDRALEVNSEFAPAWMGRGKALYELGEPDTALAALDRAVQLDGELVPAWILRGLVLASLERYPEAIESLEAAQRLRPSDPQVRRLLEELGRFF</sequence>
<dbReference type="EMBL" id="JADEXN010000036">
    <property type="protein sequence ID" value="MBE9039839.1"/>
    <property type="molecule type" value="Genomic_DNA"/>
</dbReference>
<accession>A0A928VUR4</accession>
<dbReference type="Proteomes" id="UP000621799">
    <property type="component" value="Unassembled WGS sequence"/>
</dbReference>
<dbReference type="SMART" id="SM00028">
    <property type="entry name" value="TPR"/>
    <property type="match status" value="6"/>
</dbReference>
<evidence type="ECO:0000256" key="3">
    <source>
        <dbReference type="PROSITE-ProRule" id="PRU00339"/>
    </source>
</evidence>
<feature type="repeat" description="TPR" evidence="3">
    <location>
        <begin position="443"/>
        <end position="476"/>
    </location>
</feature>
<dbReference type="Pfam" id="PF13432">
    <property type="entry name" value="TPR_16"/>
    <property type="match status" value="3"/>
</dbReference>
<protein>
    <submittedName>
        <fullName evidence="5">Serine protease</fullName>
    </submittedName>
</protein>